<comment type="catalytic activity">
    <reaction evidence="4">
        <text>N-(5-phospho-beta-D-ribosyl)anthranilate + diphosphate = 5-phospho-alpha-D-ribose 1-diphosphate + anthranilate</text>
        <dbReference type="Rhea" id="RHEA:11768"/>
        <dbReference type="ChEBI" id="CHEBI:16567"/>
        <dbReference type="ChEBI" id="CHEBI:18277"/>
        <dbReference type="ChEBI" id="CHEBI:33019"/>
        <dbReference type="ChEBI" id="CHEBI:58017"/>
        <dbReference type="EC" id="2.4.2.18"/>
    </reaction>
</comment>
<dbReference type="GO" id="GO:0016757">
    <property type="term" value="F:glycosyltransferase activity"/>
    <property type="evidence" value="ECO:0007669"/>
    <property type="project" value="UniProtKB-KW"/>
</dbReference>
<keyword evidence="4" id="KW-0057">Aromatic amino acid biosynthesis</keyword>
<feature type="binding site" evidence="4">
    <location>
        <position position="121"/>
    </location>
    <ligand>
        <name>5-phospho-alpha-D-ribose 1-diphosphate</name>
        <dbReference type="ChEBI" id="CHEBI:58017"/>
    </ligand>
</feature>
<keyword evidence="4" id="KW-0479">Metal-binding</keyword>
<dbReference type="NCBIfam" id="TIGR01245">
    <property type="entry name" value="trpD"/>
    <property type="match status" value="1"/>
</dbReference>
<feature type="binding site" evidence="4">
    <location>
        <position position="225"/>
    </location>
    <ligand>
        <name>Mg(2+)</name>
        <dbReference type="ChEBI" id="CHEBI:18420"/>
        <label>2</label>
    </ligand>
</feature>
<protein>
    <recommendedName>
        <fullName evidence="4">Anthranilate phosphoribosyltransferase</fullName>
        <ecNumber evidence="4">2.4.2.18</ecNumber>
    </recommendedName>
</protein>
<comment type="subunit">
    <text evidence="4">Homodimer.</text>
</comment>
<feature type="domain" description="Glycosyl transferase family 3" evidence="5">
    <location>
        <begin position="74"/>
        <end position="325"/>
    </location>
</feature>
<proteinExistence type="inferred from homology"/>
<evidence type="ECO:0000313" key="8">
    <source>
        <dbReference type="Proteomes" id="UP001501321"/>
    </source>
</evidence>
<reference evidence="8" key="1">
    <citation type="journal article" date="2019" name="Int. J. Syst. Evol. Microbiol.">
        <title>The Global Catalogue of Microorganisms (GCM) 10K type strain sequencing project: providing services to taxonomists for standard genome sequencing and annotation.</title>
        <authorList>
            <consortium name="The Broad Institute Genomics Platform"/>
            <consortium name="The Broad Institute Genome Sequencing Center for Infectious Disease"/>
            <person name="Wu L."/>
            <person name="Ma J."/>
        </authorList>
    </citation>
    <scope>NUCLEOTIDE SEQUENCE [LARGE SCALE GENOMIC DNA]</scope>
    <source>
        <strain evidence="8">JCM 32226</strain>
    </source>
</reference>
<evidence type="ECO:0000256" key="4">
    <source>
        <dbReference type="HAMAP-Rule" id="MF_00211"/>
    </source>
</evidence>
<keyword evidence="4" id="KW-0460">Magnesium</keyword>
<dbReference type="Gene3D" id="3.40.1030.10">
    <property type="entry name" value="Nucleoside phosphorylase/phosphoribosyltransferase catalytic domain"/>
    <property type="match status" value="1"/>
</dbReference>
<feature type="binding site" evidence="4">
    <location>
        <position position="226"/>
    </location>
    <ligand>
        <name>Mg(2+)</name>
        <dbReference type="ChEBI" id="CHEBI:18420"/>
        <label>2</label>
    </ligand>
</feature>
<feature type="binding site" evidence="4">
    <location>
        <position position="93"/>
    </location>
    <ligand>
        <name>Mg(2+)</name>
        <dbReference type="ChEBI" id="CHEBI:18420"/>
        <label>1</label>
    </ligand>
</feature>
<dbReference type="Gene3D" id="1.20.970.10">
    <property type="entry name" value="Transferase, Pyrimidine Nucleoside Phosphorylase, Chain C"/>
    <property type="match status" value="1"/>
</dbReference>
<gene>
    <name evidence="4 7" type="primary">trpD</name>
    <name evidence="7" type="ORF">GCM10023095_10970</name>
</gene>
<dbReference type="SUPFAM" id="SSF52418">
    <property type="entry name" value="Nucleoside phosphorylase/phosphoribosyltransferase catalytic domain"/>
    <property type="match status" value="1"/>
</dbReference>
<dbReference type="InterPro" id="IPR000312">
    <property type="entry name" value="Glycosyl_Trfase_fam3"/>
</dbReference>
<dbReference type="InterPro" id="IPR005940">
    <property type="entry name" value="Anthranilate_Pribosyl_Tfrase"/>
</dbReference>
<dbReference type="PANTHER" id="PTHR43285">
    <property type="entry name" value="ANTHRANILATE PHOSPHORIBOSYLTRANSFERASE"/>
    <property type="match status" value="1"/>
</dbReference>
<sequence>MDTHALLDTLYRGQDLSRDESRFLFEQLLSGQMDPLVLASLLTALKMKGESPAEIAGAASALIAAARPFPRPDYDFCDIVGTGGDGQHTINVSTLAALVGASCGLKVAKHGNRSVSSKTGSSDLLDKLGIKLDVSPELARRCLDEVNVCFIFAPHYHSAMRYAVPVRQALKTRTIFNVLGPLINPARPSYQLMGVYRPELVTPIAQTLQQLGLPRGMVVYGDGLDEIAIHGQTRYARIEGEQIHEGVLTPADFGLPTFSLETIRGGEPEENRQISEAILSGRGSDGQNAAIAINLAPLLQMAGKVDTLQQGAELALATLKSGVALTKVAELAALTQSETAA</sequence>
<dbReference type="RefSeq" id="WP_345010855.1">
    <property type="nucleotide sequence ID" value="NZ_BAABFC010000009.1"/>
</dbReference>
<feature type="binding site" evidence="4">
    <location>
        <position position="89"/>
    </location>
    <ligand>
        <name>5-phospho-alpha-D-ribose 1-diphosphate</name>
        <dbReference type="ChEBI" id="CHEBI:58017"/>
    </ligand>
</feature>
<comment type="function">
    <text evidence="4">Catalyzes the transfer of the phosphoribosyl group of 5-phosphorylribose-1-pyrophosphate (PRPP) to anthranilate to yield N-(5'-phosphoribosyl)-anthranilate (PRA).</text>
</comment>
<keyword evidence="2 4" id="KW-0808">Transferase</keyword>
<evidence type="ECO:0000313" key="7">
    <source>
        <dbReference type="EMBL" id="GAA4496289.1"/>
    </source>
</evidence>
<keyword evidence="3 4" id="KW-0822">Tryptophan biosynthesis</keyword>
<comment type="caution">
    <text evidence="4">Lacks conserved residue(s) required for the propagation of feature annotation.</text>
</comment>
<evidence type="ECO:0000256" key="3">
    <source>
        <dbReference type="ARBA" id="ARBA00022822"/>
    </source>
</evidence>
<keyword evidence="8" id="KW-1185">Reference proteome</keyword>
<dbReference type="InterPro" id="IPR036320">
    <property type="entry name" value="Glycosyl_Trfase_fam3_N_dom_sf"/>
</dbReference>
<comment type="similarity">
    <text evidence="4">Belongs to the anthranilate phosphoribosyltransferase family.</text>
</comment>
<feature type="domain" description="Glycosyl transferase family 3 N-terminal" evidence="6">
    <location>
        <begin position="6"/>
        <end position="66"/>
    </location>
</feature>
<dbReference type="Pfam" id="PF02885">
    <property type="entry name" value="Glycos_trans_3N"/>
    <property type="match status" value="1"/>
</dbReference>
<keyword evidence="4" id="KW-0028">Amino-acid biosynthesis</keyword>
<evidence type="ECO:0000259" key="5">
    <source>
        <dbReference type="Pfam" id="PF00591"/>
    </source>
</evidence>
<comment type="cofactor">
    <cofactor evidence="4">
        <name>Mg(2+)</name>
        <dbReference type="ChEBI" id="CHEBI:18420"/>
    </cofactor>
    <text evidence="4">Binds 2 magnesium ions per monomer.</text>
</comment>
<comment type="caution">
    <text evidence="7">The sequence shown here is derived from an EMBL/GenBank/DDBJ whole genome shotgun (WGS) entry which is preliminary data.</text>
</comment>
<organism evidence="7 8">
    <name type="scientific">Pseudaeromonas paramecii</name>
    <dbReference type="NCBI Taxonomy" id="2138166"/>
    <lineage>
        <taxon>Bacteria</taxon>
        <taxon>Pseudomonadati</taxon>
        <taxon>Pseudomonadota</taxon>
        <taxon>Gammaproteobacteria</taxon>
        <taxon>Aeromonadales</taxon>
        <taxon>Aeromonadaceae</taxon>
        <taxon>Pseudaeromonas</taxon>
    </lineage>
</organism>
<keyword evidence="1 4" id="KW-0328">Glycosyltransferase</keyword>
<dbReference type="HAMAP" id="MF_00211">
    <property type="entry name" value="TrpD"/>
    <property type="match status" value="1"/>
</dbReference>
<evidence type="ECO:0000256" key="1">
    <source>
        <dbReference type="ARBA" id="ARBA00022676"/>
    </source>
</evidence>
<dbReference type="SUPFAM" id="SSF47648">
    <property type="entry name" value="Nucleoside phosphorylase/phosphoribosyltransferase N-terminal domain"/>
    <property type="match status" value="1"/>
</dbReference>
<evidence type="ECO:0000256" key="2">
    <source>
        <dbReference type="ARBA" id="ARBA00022679"/>
    </source>
</evidence>
<dbReference type="Pfam" id="PF00591">
    <property type="entry name" value="Glycos_transf_3"/>
    <property type="match status" value="1"/>
</dbReference>
<feature type="binding site" evidence="4">
    <location>
        <begin position="109"/>
        <end position="117"/>
    </location>
    <ligand>
        <name>5-phospho-alpha-D-ribose 1-diphosphate</name>
        <dbReference type="ChEBI" id="CHEBI:58017"/>
    </ligand>
</feature>
<dbReference type="InterPro" id="IPR017459">
    <property type="entry name" value="Glycosyl_Trfase_fam3_N_dom"/>
</dbReference>
<feature type="binding site" evidence="4">
    <location>
        <position position="81"/>
    </location>
    <ligand>
        <name>5-phospho-alpha-D-ribose 1-diphosphate</name>
        <dbReference type="ChEBI" id="CHEBI:58017"/>
    </ligand>
</feature>
<dbReference type="EMBL" id="BAABFC010000009">
    <property type="protein sequence ID" value="GAA4496289.1"/>
    <property type="molecule type" value="Genomic_DNA"/>
</dbReference>
<comment type="pathway">
    <text evidence="4">Amino-acid biosynthesis; L-tryptophan biosynthesis; L-tryptophan from chorismate: step 2/5.</text>
</comment>
<feature type="binding site" evidence="4">
    <location>
        <position position="81"/>
    </location>
    <ligand>
        <name>anthranilate</name>
        <dbReference type="ChEBI" id="CHEBI:16567"/>
        <label>1</label>
    </ligand>
</feature>
<feature type="binding site" evidence="4">
    <location>
        <begin position="91"/>
        <end position="94"/>
    </location>
    <ligand>
        <name>5-phospho-alpha-D-ribose 1-diphosphate</name>
        <dbReference type="ChEBI" id="CHEBI:58017"/>
    </ligand>
</feature>
<feature type="binding site" evidence="4">
    <location>
        <position position="167"/>
    </location>
    <ligand>
        <name>anthranilate</name>
        <dbReference type="ChEBI" id="CHEBI:16567"/>
        <label>2</label>
    </ligand>
</feature>
<evidence type="ECO:0000259" key="6">
    <source>
        <dbReference type="Pfam" id="PF02885"/>
    </source>
</evidence>
<name>A0ABP8Q1Y0_9GAMM</name>
<feature type="binding site" evidence="4">
    <location>
        <position position="112"/>
    </location>
    <ligand>
        <name>anthranilate</name>
        <dbReference type="ChEBI" id="CHEBI:16567"/>
        <label>1</label>
    </ligand>
</feature>
<dbReference type="EC" id="2.4.2.18" evidence="4"/>
<dbReference type="PANTHER" id="PTHR43285:SF2">
    <property type="entry name" value="ANTHRANILATE PHOSPHORIBOSYLTRANSFERASE"/>
    <property type="match status" value="1"/>
</dbReference>
<dbReference type="InterPro" id="IPR035902">
    <property type="entry name" value="Nuc_phospho_transferase"/>
</dbReference>
<feature type="binding site" evidence="4">
    <location>
        <begin position="84"/>
        <end position="85"/>
    </location>
    <ligand>
        <name>5-phospho-alpha-D-ribose 1-diphosphate</name>
        <dbReference type="ChEBI" id="CHEBI:58017"/>
    </ligand>
</feature>
<dbReference type="Proteomes" id="UP001501321">
    <property type="component" value="Unassembled WGS sequence"/>
</dbReference>
<accession>A0ABP8Q1Y0</accession>
<feature type="binding site" evidence="4">
    <location>
        <position position="226"/>
    </location>
    <ligand>
        <name>Mg(2+)</name>
        <dbReference type="ChEBI" id="CHEBI:18420"/>
        <label>1</label>
    </ligand>
</feature>